<dbReference type="InterPro" id="IPR012337">
    <property type="entry name" value="RNaseH-like_sf"/>
</dbReference>
<dbReference type="SUPFAM" id="SSF56672">
    <property type="entry name" value="DNA/RNA polymerases"/>
    <property type="match status" value="1"/>
</dbReference>
<name>A0AAV2FUS4_9ROSI</name>
<dbReference type="Pfam" id="PF13456">
    <property type="entry name" value="RVT_3"/>
    <property type="match status" value="1"/>
</dbReference>
<dbReference type="GO" id="GO:0003676">
    <property type="term" value="F:nucleic acid binding"/>
    <property type="evidence" value="ECO:0007669"/>
    <property type="project" value="InterPro"/>
</dbReference>
<dbReference type="Gene3D" id="3.30.420.10">
    <property type="entry name" value="Ribonuclease H-like superfamily/Ribonuclease H"/>
    <property type="match status" value="1"/>
</dbReference>
<dbReference type="InterPro" id="IPR044730">
    <property type="entry name" value="RNase_H-like_dom_plant"/>
</dbReference>
<dbReference type="PROSITE" id="PS50878">
    <property type="entry name" value="RT_POL"/>
    <property type="match status" value="1"/>
</dbReference>
<dbReference type="PANTHER" id="PTHR33116">
    <property type="entry name" value="REVERSE TRANSCRIPTASE ZINC-BINDING DOMAIN-CONTAINING PROTEIN-RELATED-RELATED"/>
    <property type="match status" value="1"/>
</dbReference>
<gene>
    <name evidence="3" type="ORF">LTRI10_LOCUS41818</name>
</gene>
<evidence type="ECO:0000313" key="4">
    <source>
        <dbReference type="Proteomes" id="UP001497516"/>
    </source>
</evidence>
<dbReference type="Pfam" id="PF13966">
    <property type="entry name" value="zf-RVT"/>
    <property type="match status" value="1"/>
</dbReference>
<protein>
    <submittedName>
        <fullName evidence="3">Uncharacterized protein</fullName>
    </submittedName>
</protein>
<dbReference type="SUPFAM" id="SSF53098">
    <property type="entry name" value="Ribonuclease H-like"/>
    <property type="match status" value="1"/>
</dbReference>
<dbReference type="InterPro" id="IPR036397">
    <property type="entry name" value="RNaseH_sf"/>
</dbReference>
<accession>A0AAV2FUS4</accession>
<dbReference type="AlphaFoldDB" id="A0AAV2FUS4"/>
<dbReference type="CDD" id="cd06222">
    <property type="entry name" value="RNase_H_like"/>
    <property type="match status" value="1"/>
</dbReference>
<dbReference type="InterPro" id="IPR026960">
    <property type="entry name" value="RVT-Znf"/>
</dbReference>
<dbReference type="EMBL" id="OZ034820">
    <property type="protein sequence ID" value="CAL1401777.1"/>
    <property type="molecule type" value="Genomic_DNA"/>
</dbReference>
<dbReference type="InterPro" id="IPR043502">
    <property type="entry name" value="DNA/RNA_pol_sf"/>
</dbReference>
<keyword evidence="4" id="KW-1185">Reference proteome</keyword>
<dbReference type="PROSITE" id="PS50879">
    <property type="entry name" value="RNASE_H_1"/>
    <property type="match status" value="1"/>
</dbReference>
<reference evidence="3 4" key="1">
    <citation type="submission" date="2024-04" db="EMBL/GenBank/DDBJ databases">
        <authorList>
            <person name="Fracassetti M."/>
        </authorList>
    </citation>
    <scope>NUCLEOTIDE SEQUENCE [LARGE SCALE GENOMIC DNA]</scope>
</reference>
<feature type="domain" description="Reverse transcriptase" evidence="1">
    <location>
        <begin position="1"/>
        <end position="192"/>
    </location>
</feature>
<feature type="domain" description="RNase H type-1" evidence="2">
    <location>
        <begin position="645"/>
        <end position="775"/>
    </location>
</feature>
<sequence length="807" mass="91598">MKGARGSMILKIDLAKAYDRINWEFLQSTLVAANLPMDFINLIMGCVTTSSFQVLWNGICTDPFKPSRRIRQGCPLSPYLFTLCIERLNHCIKESVDNGLWNPIYLSHQGPALTHLFFADDLVLFAEADMKQGKAIIDCLDKFCAASGEEVSKDKSCVYFSRNTKDRAQRRISRLLGIKQTSNLGNYLGVPVVHGRVTKDTYKYILENLDKRLSGWKSRSLSLAGRVTLALSVLNALPNYVMQTAVLPCHICDVIDKKIRSFVWGAEEGRTKAHLVTWETVCKPKEEGGLGLRSARALNLAYIMKLCWNFINNNSALWIRVLQGKYINANIDGTVSMRHQRVSRLWKGMLEAFPIVKQGTTWDIRDGESVKFWLDCWVADGVVLKDYANDQDPSVDWNVSVADMADDAGEWKWPNFESLLPHSTVMLIAGTDPPSRDAGEDLTTWGMEADGKFRIKSAYTVAAEWLRKDDNEAAPIQASPKWKQIWKWEGPHRIRYFLWLAFHGRLMTNCERKRRKLCQQDTCDTCRTDPESTEHVLRHCAYATQVWHELGVSDNNLTIGLNLADWMAEHLKNAQAGLLFGVGAWYLWKRRNEWVFDSKQQDPSTLAQRIRSWTNTVRNAQENNGKVHTTQRAKTSTEIAWNPPPPDWIALNTDGSVKQPDSLAAAGGLLRDNSGRCRGAFASNLGACTITRAELMGALQGLKLAWQLGYRKVQMRTDSKTVVSILTSHMMYEGRYHSLWTQLQQLLQQDWEIEISHTFREGNKSADYLANKGHSLSLGFHVIERDDPGLNFWLLYDSMGIAHSRLI</sequence>
<dbReference type="Pfam" id="PF00078">
    <property type="entry name" value="RVT_1"/>
    <property type="match status" value="1"/>
</dbReference>
<evidence type="ECO:0000259" key="1">
    <source>
        <dbReference type="PROSITE" id="PS50878"/>
    </source>
</evidence>
<evidence type="ECO:0000313" key="3">
    <source>
        <dbReference type="EMBL" id="CAL1401777.1"/>
    </source>
</evidence>
<proteinExistence type="predicted"/>
<organism evidence="3 4">
    <name type="scientific">Linum trigynum</name>
    <dbReference type="NCBI Taxonomy" id="586398"/>
    <lineage>
        <taxon>Eukaryota</taxon>
        <taxon>Viridiplantae</taxon>
        <taxon>Streptophyta</taxon>
        <taxon>Embryophyta</taxon>
        <taxon>Tracheophyta</taxon>
        <taxon>Spermatophyta</taxon>
        <taxon>Magnoliopsida</taxon>
        <taxon>eudicotyledons</taxon>
        <taxon>Gunneridae</taxon>
        <taxon>Pentapetalae</taxon>
        <taxon>rosids</taxon>
        <taxon>fabids</taxon>
        <taxon>Malpighiales</taxon>
        <taxon>Linaceae</taxon>
        <taxon>Linum</taxon>
    </lineage>
</organism>
<dbReference type="Proteomes" id="UP001497516">
    <property type="component" value="Chromosome 7"/>
</dbReference>
<evidence type="ECO:0000259" key="2">
    <source>
        <dbReference type="PROSITE" id="PS50879"/>
    </source>
</evidence>
<dbReference type="GO" id="GO:0004523">
    <property type="term" value="F:RNA-DNA hybrid ribonuclease activity"/>
    <property type="evidence" value="ECO:0007669"/>
    <property type="project" value="InterPro"/>
</dbReference>
<dbReference type="InterPro" id="IPR002156">
    <property type="entry name" value="RNaseH_domain"/>
</dbReference>
<dbReference type="PANTHER" id="PTHR33116:SF70">
    <property type="entry name" value="NON-LTR RETROELEMENT REVERSE TRANSCRIPTASE-LIKE PROTEIN"/>
    <property type="match status" value="1"/>
</dbReference>
<dbReference type="InterPro" id="IPR000477">
    <property type="entry name" value="RT_dom"/>
</dbReference>